<dbReference type="Proteomes" id="UP000789405">
    <property type="component" value="Unassembled WGS sequence"/>
</dbReference>
<accession>A0A9N9HGU1</accession>
<evidence type="ECO:0000256" key="1">
    <source>
        <dbReference type="SAM" id="Phobius"/>
    </source>
</evidence>
<protein>
    <submittedName>
        <fullName evidence="2">4037_t:CDS:1</fullName>
    </submittedName>
</protein>
<reference evidence="2" key="1">
    <citation type="submission" date="2021-06" db="EMBL/GenBank/DDBJ databases">
        <authorList>
            <person name="Kallberg Y."/>
            <person name="Tangrot J."/>
            <person name="Rosling A."/>
        </authorList>
    </citation>
    <scope>NUCLEOTIDE SEQUENCE</scope>
    <source>
        <strain evidence="2">MA453B</strain>
    </source>
</reference>
<sequence length="113" mass="12777">MIHVKRGLQNSFWIVGIFISFINLLIYEIKADCLLEICTTSDGSIAVAFSEDRGPDQSFITTQCPNVTDANITKCNVDCDRPYLSGPSWKECTLYSSGTTYINYRIYYPDNPD</sequence>
<organism evidence="2 3">
    <name type="scientific">Dentiscutata erythropus</name>
    <dbReference type="NCBI Taxonomy" id="1348616"/>
    <lineage>
        <taxon>Eukaryota</taxon>
        <taxon>Fungi</taxon>
        <taxon>Fungi incertae sedis</taxon>
        <taxon>Mucoromycota</taxon>
        <taxon>Glomeromycotina</taxon>
        <taxon>Glomeromycetes</taxon>
        <taxon>Diversisporales</taxon>
        <taxon>Gigasporaceae</taxon>
        <taxon>Dentiscutata</taxon>
    </lineage>
</organism>
<dbReference type="AlphaFoldDB" id="A0A9N9HGU1"/>
<keyword evidence="1" id="KW-0812">Transmembrane</keyword>
<gene>
    <name evidence="2" type="ORF">DERYTH_LOCUS12282</name>
</gene>
<name>A0A9N9HGU1_9GLOM</name>
<proteinExistence type="predicted"/>
<feature type="transmembrane region" description="Helical" evidence="1">
    <location>
        <begin position="12"/>
        <end position="29"/>
    </location>
</feature>
<comment type="caution">
    <text evidence="2">The sequence shown here is derived from an EMBL/GenBank/DDBJ whole genome shotgun (WGS) entry which is preliminary data.</text>
</comment>
<evidence type="ECO:0000313" key="2">
    <source>
        <dbReference type="EMBL" id="CAG8689586.1"/>
    </source>
</evidence>
<keyword evidence="3" id="KW-1185">Reference proteome</keyword>
<keyword evidence="1" id="KW-0472">Membrane</keyword>
<dbReference type="EMBL" id="CAJVPY010007972">
    <property type="protein sequence ID" value="CAG8689586.1"/>
    <property type="molecule type" value="Genomic_DNA"/>
</dbReference>
<evidence type="ECO:0000313" key="3">
    <source>
        <dbReference type="Proteomes" id="UP000789405"/>
    </source>
</evidence>
<keyword evidence="1" id="KW-1133">Transmembrane helix</keyword>